<name>F4R5F8_MELLP</name>
<accession>F4R5F8</accession>
<dbReference type="OrthoDB" id="10514035at2759"/>
<dbReference type="AlphaFoldDB" id="F4R5F8"/>
<evidence type="ECO:0000313" key="3">
    <source>
        <dbReference type="Proteomes" id="UP000001072"/>
    </source>
</evidence>
<dbReference type="RefSeq" id="XP_007404415.1">
    <property type="nucleotide sequence ID" value="XM_007404353.1"/>
</dbReference>
<sequence>MDSTSLCFTHVNPQHLHGNSNISENSLPMVIDYSSQSFWDQAALDVYPFAQSHLHPGITVVGHPSLLNTPFVFRAAAYIRTVLTSECLKGVDDSLFLSPSMPANDLLILGNELAQSTSTSVEEPISSVLELEFFTPPYCSSGNDDIFGQFEINDVPDLFIDIHEVSSNPQDPVIANVHLIEGTSTRNKKKDSQQDLPPQKKTKSAPKVTVVKSTKKYSRKQSESSSNAHMKDVVAQKRTLLSKLSSH</sequence>
<dbReference type="HOGENOM" id="CLU_1124761_0_0_1"/>
<reference evidence="3" key="1">
    <citation type="journal article" date="2011" name="Proc. Natl. Acad. Sci. U.S.A.">
        <title>Obligate biotrophy features unraveled by the genomic analysis of rust fungi.</title>
        <authorList>
            <person name="Duplessis S."/>
            <person name="Cuomo C.A."/>
            <person name="Lin Y.-C."/>
            <person name="Aerts A."/>
            <person name="Tisserant E."/>
            <person name="Veneault-Fourrey C."/>
            <person name="Joly D.L."/>
            <person name="Hacquard S."/>
            <person name="Amselem J."/>
            <person name="Cantarel B.L."/>
            <person name="Chiu R."/>
            <person name="Coutinho P.M."/>
            <person name="Feau N."/>
            <person name="Field M."/>
            <person name="Frey P."/>
            <person name="Gelhaye E."/>
            <person name="Goldberg J."/>
            <person name="Grabherr M.G."/>
            <person name="Kodira C.D."/>
            <person name="Kohler A."/>
            <person name="Kuees U."/>
            <person name="Lindquist E.A."/>
            <person name="Lucas S.M."/>
            <person name="Mago R."/>
            <person name="Mauceli E."/>
            <person name="Morin E."/>
            <person name="Murat C."/>
            <person name="Pangilinan J.L."/>
            <person name="Park R."/>
            <person name="Pearson M."/>
            <person name="Quesneville H."/>
            <person name="Rouhier N."/>
            <person name="Sakthikumar S."/>
            <person name="Salamov A.A."/>
            <person name="Schmutz J."/>
            <person name="Selles B."/>
            <person name="Shapiro H."/>
            <person name="Tanguay P."/>
            <person name="Tuskan G.A."/>
            <person name="Henrissat B."/>
            <person name="Van de Peer Y."/>
            <person name="Rouze P."/>
            <person name="Ellis J.G."/>
            <person name="Dodds P.N."/>
            <person name="Schein J.E."/>
            <person name="Zhong S."/>
            <person name="Hamelin R.C."/>
            <person name="Grigoriev I.V."/>
            <person name="Szabo L.J."/>
            <person name="Martin F."/>
        </authorList>
    </citation>
    <scope>NUCLEOTIDE SEQUENCE [LARGE SCALE GENOMIC DNA]</scope>
    <source>
        <strain evidence="3">98AG31 / pathotype 3-4-7</strain>
    </source>
</reference>
<proteinExistence type="predicted"/>
<gene>
    <name evidence="2" type="ORF">MELLADRAFT_59207</name>
</gene>
<dbReference type="KEGG" id="mlr:MELLADRAFT_59207"/>
<dbReference type="Proteomes" id="UP000001072">
    <property type="component" value="Unassembled WGS sequence"/>
</dbReference>
<evidence type="ECO:0000313" key="2">
    <source>
        <dbReference type="EMBL" id="EGG12040.1"/>
    </source>
</evidence>
<keyword evidence="3" id="KW-1185">Reference proteome</keyword>
<organism evidence="3">
    <name type="scientific">Melampsora larici-populina (strain 98AG31 / pathotype 3-4-7)</name>
    <name type="common">Poplar leaf rust fungus</name>
    <dbReference type="NCBI Taxonomy" id="747676"/>
    <lineage>
        <taxon>Eukaryota</taxon>
        <taxon>Fungi</taxon>
        <taxon>Dikarya</taxon>
        <taxon>Basidiomycota</taxon>
        <taxon>Pucciniomycotina</taxon>
        <taxon>Pucciniomycetes</taxon>
        <taxon>Pucciniales</taxon>
        <taxon>Melampsoraceae</taxon>
        <taxon>Melampsora</taxon>
    </lineage>
</organism>
<dbReference type="GeneID" id="18929304"/>
<protein>
    <submittedName>
        <fullName evidence="2">Uncharacterized protein</fullName>
    </submittedName>
</protein>
<dbReference type="InParanoid" id="F4R5F8"/>
<dbReference type="VEuPathDB" id="FungiDB:MELLADRAFT_59207"/>
<evidence type="ECO:0000256" key="1">
    <source>
        <dbReference type="SAM" id="MobiDB-lite"/>
    </source>
</evidence>
<feature type="region of interest" description="Disordered" evidence="1">
    <location>
        <begin position="182"/>
        <end position="247"/>
    </location>
</feature>
<dbReference type="EMBL" id="GL883091">
    <property type="protein sequence ID" value="EGG12040.1"/>
    <property type="molecule type" value="Genomic_DNA"/>
</dbReference>